<keyword evidence="2" id="KW-0815">Transposition</keyword>
<comment type="caution">
    <text evidence="7">The sequence shown here is derived from an EMBL/GenBank/DDBJ whole genome shotgun (WGS) entry which is preliminary data.</text>
</comment>
<dbReference type="InterPro" id="IPR012337">
    <property type="entry name" value="RNaseH-like_sf"/>
</dbReference>
<evidence type="ECO:0000259" key="5">
    <source>
        <dbReference type="PROSITE" id="PS50531"/>
    </source>
</evidence>
<evidence type="ECO:0000313" key="8">
    <source>
        <dbReference type="Proteomes" id="UP000753256"/>
    </source>
</evidence>
<dbReference type="PROSITE" id="PS50994">
    <property type="entry name" value="INTEGRASE"/>
    <property type="match status" value="1"/>
</dbReference>
<dbReference type="InterPro" id="IPR054353">
    <property type="entry name" value="IstA-like_C"/>
</dbReference>
<dbReference type="EMBL" id="DYUZ01000018">
    <property type="protein sequence ID" value="HJG37171.1"/>
    <property type="molecule type" value="Genomic_DNA"/>
</dbReference>
<keyword evidence="4" id="KW-0233">DNA recombination</keyword>
<evidence type="ECO:0000256" key="3">
    <source>
        <dbReference type="ARBA" id="ARBA00023125"/>
    </source>
</evidence>
<accession>A0A921LTB9</accession>
<proteinExistence type="inferred from homology"/>
<gene>
    <name evidence="7" type="primary">istA</name>
    <name evidence="7" type="ORF">K8V70_04835</name>
</gene>
<dbReference type="NCBIfam" id="NF033546">
    <property type="entry name" value="transpos_IS21"/>
    <property type="match status" value="1"/>
</dbReference>
<protein>
    <submittedName>
        <fullName evidence="7">IS21 family transposase</fullName>
    </submittedName>
</protein>
<evidence type="ECO:0000313" key="7">
    <source>
        <dbReference type="EMBL" id="HJG37171.1"/>
    </source>
</evidence>
<dbReference type="InterPro" id="IPR036397">
    <property type="entry name" value="RNaseH_sf"/>
</dbReference>
<feature type="domain" description="HTH IS21-type" evidence="5">
    <location>
        <begin position="2"/>
        <end position="65"/>
    </location>
</feature>
<dbReference type="GO" id="GO:0000150">
    <property type="term" value="F:DNA strand exchange activity"/>
    <property type="evidence" value="ECO:0007669"/>
    <property type="project" value="InterPro"/>
</dbReference>
<dbReference type="InterPro" id="IPR001584">
    <property type="entry name" value="Integrase_cat-core"/>
</dbReference>
<dbReference type="SUPFAM" id="SSF46689">
    <property type="entry name" value="Homeodomain-like"/>
    <property type="match status" value="1"/>
</dbReference>
<feature type="domain" description="Integrase catalytic" evidence="6">
    <location>
        <begin position="120"/>
        <end position="291"/>
    </location>
</feature>
<dbReference type="SUPFAM" id="SSF53098">
    <property type="entry name" value="Ribonuclease H-like"/>
    <property type="match status" value="1"/>
</dbReference>
<evidence type="ECO:0000259" key="6">
    <source>
        <dbReference type="PROSITE" id="PS50994"/>
    </source>
</evidence>
<dbReference type="Pfam" id="PF22483">
    <property type="entry name" value="Mu-transpos_C_2"/>
    <property type="match status" value="1"/>
</dbReference>
<dbReference type="Gene3D" id="1.10.10.60">
    <property type="entry name" value="Homeodomain-like"/>
    <property type="match status" value="1"/>
</dbReference>
<keyword evidence="3" id="KW-0238">DNA-binding</keyword>
<dbReference type="PANTHER" id="PTHR35004">
    <property type="entry name" value="TRANSPOSASE RV3428C-RELATED"/>
    <property type="match status" value="1"/>
</dbReference>
<reference evidence="7" key="2">
    <citation type="submission" date="2021-09" db="EMBL/GenBank/DDBJ databases">
        <authorList>
            <person name="Gilroy R."/>
        </authorList>
    </citation>
    <scope>NUCLEOTIDE SEQUENCE</scope>
    <source>
        <strain evidence="7">ChiHjej13B12-9602</strain>
    </source>
</reference>
<name>A0A921LTB9_9ACTN</name>
<dbReference type="GO" id="GO:0015074">
    <property type="term" value="P:DNA integration"/>
    <property type="evidence" value="ECO:0007669"/>
    <property type="project" value="InterPro"/>
</dbReference>
<dbReference type="InterPro" id="IPR009057">
    <property type="entry name" value="Homeodomain-like_sf"/>
</dbReference>
<organism evidence="7 8">
    <name type="scientific">Enorma phocaeensis</name>
    <dbReference type="NCBI Taxonomy" id="1871019"/>
    <lineage>
        <taxon>Bacteria</taxon>
        <taxon>Bacillati</taxon>
        <taxon>Actinomycetota</taxon>
        <taxon>Coriobacteriia</taxon>
        <taxon>Coriobacteriales</taxon>
        <taxon>Coriobacteriaceae</taxon>
        <taxon>Enorma</taxon>
    </lineage>
</organism>
<dbReference type="Gene3D" id="3.30.420.10">
    <property type="entry name" value="Ribonuclease H-like superfamily/Ribonuclease H"/>
    <property type="match status" value="1"/>
</dbReference>
<comment type="similarity">
    <text evidence="1">Belongs to the transposase IS21/IS408/IS1162 family.</text>
</comment>
<evidence type="ECO:0000256" key="1">
    <source>
        <dbReference type="ARBA" id="ARBA00009277"/>
    </source>
</evidence>
<dbReference type="InterPro" id="IPR006120">
    <property type="entry name" value="Resolvase_HTH_dom"/>
</dbReference>
<reference evidence="7" key="1">
    <citation type="journal article" date="2021" name="PeerJ">
        <title>Extensive microbial diversity within the chicken gut microbiome revealed by metagenomics and culture.</title>
        <authorList>
            <person name="Gilroy R."/>
            <person name="Ravi A."/>
            <person name="Getino M."/>
            <person name="Pursley I."/>
            <person name="Horton D.L."/>
            <person name="Alikhan N.F."/>
            <person name="Baker D."/>
            <person name="Gharbi K."/>
            <person name="Hall N."/>
            <person name="Watson M."/>
            <person name="Adriaenssens E.M."/>
            <person name="Foster-Nyarko E."/>
            <person name="Jarju S."/>
            <person name="Secka A."/>
            <person name="Antonio M."/>
            <person name="Oren A."/>
            <person name="Chaudhuri R.R."/>
            <person name="La Ragione R."/>
            <person name="Hildebrand F."/>
            <person name="Pallen M.J."/>
        </authorList>
    </citation>
    <scope>NUCLEOTIDE SEQUENCE</scope>
    <source>
        <strain evidence="7">ChiHjej13B12-9602</strain>
    </source>
</reference>
<dbReference type="InterPro" id="IPR017894">
    <property type="entry name" value="HTH_IS21_transposase_type"/>
</dbReference>
<dbReference type="RefSeq" id="WP_273189773.1">
    <property type="nucleotide sequence ID" value="NZ_DYUZ01000018.1"/>
</dbReference>
<dbReference type="GO" id="GO:0003677">
    <property type="term" value="F:DNA binding"/>
    <property type="evidence" value="ECO:0007669"/>
    <property type="project" value="UniProtKB-KW"/>
</dbReference>
<evidence type="ECO:0000256" key="2">
    <source>
        <dbReference type="ARBA" id="ARBA00022578"/>
    </source>
</evidence>
<evidence type="ECO:0000256" key="4">
    <source>
        <dbReference type="ARBA" id="ARBA00023172"/>
    </source>
</evidence>
<sequence length="484" mass="53733">MPTINSIRQQRRDGCSVAEIARRNGVSRDTVYKYLKRDDFSPTPPARRKRPSKLDPYKPLIRQWVEDDSTTWRKQRHTAKRIWQRLVEECGADVSASTVGRYVKALRAENRAASERFLDLAWEPGEAQADFGEADFYVMGVRRRLSYFVLTFPHSNVGLAQVFPGENAECACQALKDIFSYIGGVPKRIIFDNAAGVGRRTADRVRTTELFGRFAAHYGFAYAFCNPASGHEKGSVENKVGVVRRSLFVPVPQVTNMGAFNKNLLGRCMALSRKGHWIKGEPEDRLFAEDRLALSGLPAKPFEVVRYVTARADKKGKVRADGPHFYSTDPAFSGCEMLLGLGATTLRVFDGAGTFVCEHARAYGDAPTDTTDPGSQLHLLCLKPAGWRSSRVRAALSEDVRSWMDGLGRDELKEELRLLRDETARSGWEATRQAAELAYGSTGRIDRASVAVGAARIASGAEAIAYDEPVDLSGYDSVFFGRRA</sequence>
<dbReference type="GO" id="GO:0032196">
    <property type="term" value="P:transposition"/>
    <property type="evidence" value="ECO:0007669"/>
    <property type="project" value="UniProtKB-KW"/>
</dbReference>
<dbReference type="PROSITE" id="PS50531">
    <property type="entry name" value="HTH_IS21"/>
    <property type="match status" value="1"/>
</dbReference>
<dbReference type="Pfam" id="PF02796">
    <property type="entry name" value="HTH_7"/>
    <property type="match status" value="1"/>
</dbReference>
<dbReference type="Proteomes" id="UP000753256">
    <property type="component" value="Unassembled WGS sequence"/>
</dbReference>
<dbReference type="AlphaFoldDB" id="A0A921LTB9"/>